<dbReference type="Proteomes" id="UP000272942">
    <property type="component" value="Unassembled WGS sequence"/>
</dbReference>
<organism evidence="4">
    <name type="scientific">Echinostoma caproni</name>
    <dbReference type="NCBI Taxonomy" id="27848"/>
    <lineage>
        <taxon>Eukaryota</taxon>
        <taxon>Metazoa</taxon>
        <taxon>Spiralia</taxon>
        <taxon>Lophotrochozoa</taxon>
        <taxon>Platyhelminthes</taxon>
        <taxon>Trematoda</taxon>
        <taxon>Digenea</taxon>
        <taxon>Plagiorchiida</taxon>
        <taxon>Echinostomata</taxon>
        <taxon>Echinostomatoidea</taxon>
        <taxon>Echinostomatidae</taxon>
        <taxon>Echinostoma</taxon>
    </lineage>
</organism>
<evidence type="ECO:0000256" key="1">
    <source>
        <dbReference type="SAM" id="MobiDB-lite"/>
    </source>
</evidence>
<accession>A0A183BFZ3</accession>
<reference evidence="2 3" key="2">
    <citation type="submission" date="2018-11" db="EMBL/GenBank/DDBJ databases">
        <authorList>
            <consortium name="Pathogen Informatics"/>
        </authorList>
    </citation>
    <scope>NUCLEOTIDE SEQUENCE [LARGE SCALE GENOMIC DNA]</scope>
    <source>
        <strain evidence="2 3">Egypt</strain>
    </source>
</reference>
<keyword evidence="3" id="KW-1185">Reference proteome</keyword>
<feature type="region of interest" description="Disordered" evidence="1">
    <location>
        <begin position="74"/>
        <end position="103"/>
    </location>
</feature>
<protein>
    <submittedName>
        <fullName evidence="4">Secreted protein</fullName>
    </submittedName>
</protein>
<evidence type="ECO:0000313" key="4">
    <source>
        <dbReference type="WBParaSite" id="ECPE_0001817701-mRNA-1"/>
    </source>
</evidence>
<dbReference type="AlphaFoldDB" id="A0A183BFZ3"/>
<gene>
    <name evidence="2" type="ORF">ECPE_LOCUS18128</name>
</gene>
<evidence type="ECO:0000313" key="2">
    <source>
        <dbReference type="EMBL" id="VDP95617.1"/>
    </source>
</evidence>
<dbReference type="WBParaSite" id="ECPE_0001817701-mRNA-1">
    <property type="protein sequence ID" value="ECPE_0001817701-mRNA-1"/>
    <property type="gene ID" value="ECPE_0001817701"/>
</dbReference>
<dbReference type="EMBL" id="UZAN01074809">
    <property type="protein sequence ID" value="VDP95617.1"/>
    <property type="molecule type" value="Genomic_DNA"/>
</dbReference>
<reference evidence="4" key="1">
    <citation type="submission" date="2016-06" db="UniProtKB">
        <authorList>
            <consortium name="WormBaseParasite"/>
        </authorList>
    </citation>
    <scope>IDENTIFICATION</scope>
</reference>
<sequence>MVSTLETVLSIIFFIDEPPTHHRDLFFPPLFLLIQSAALAAEQAGNSDRASSLLSASLMIEEVIPKIEAGLEPFDVETDLPPPPDEFETDEPETPQAPPEQAVSTVLMNQSKKCKILNDVTCCY</sequence>
<proteinExistence type="predicted"/>
<evidence type="ECO:0000313" key="3">
    <source>
        <dbReference type="Proteomes" id="UP000272942"/>
    </source>
</evidence>
<name>A0A183BFZ3_9TREM</name>